<dbReference type="AlphaFoldDB" id="A0A835YRA3"/>
<keyword evidence="2" id="KW-1185">Reference proteome</keyword>
<reference evidence="1" key="1">
    <citation type="submission" date="2021-02" db="EMBL/GenBank/DDBJ databases">
        <title>First Annotated Genome of the Yellow-green Alga Tribonema minus.</title>
        <authorList>
            <person name="Mahan K.M."/>
        </authorList>
    </citation>
    <scope>NUCLEOTIDE SEQUENCE</scope>
    <source>
        <strain evidence="1">UTEX B ZZ1240</strain>
    </source>
</reference>
<gene>
    <name evidence="1" type="ORF">JKP88DRAFT_283878</name>
</gene>
<dbReference type="EMBL" id="JAFCMP010000554">
    <property type="protein sequence ID" value="KAG5175083.1"/>
    <property type="molecule type" value="Genomic_DNA"/>
</dbReference>
<comment type="caution">
    <text evidence="1">The sequence shown here is derived from an EMBL/GenBank/DDBJ whole genome shotgun (WGS) entry which is preliminary data.</text>
</comment>
<sequence>MSETGARHASYSHRSAAAAIITALGQARSRDIARLGSNRQQMRPLILGYKPSVFSLIDVEAMTVEEEALACIAFTIALTHETRCEPSVFNFIDAEVVTVEKALARIACCEPSVFNFINAELVTVEEALARCEPSVFKFIDAEVVTVEEALAHIAWTIIPEH</sequence>
<dbReference type="Proteomes" id="UP000664859">
    <property type="component" value="Unassembled WGS sequence"/>
</dbReference>
<name>A0A835YRA3_9STRA</name>
<accession>A0A835YRA3</accession>
<evidence type="ECO:0000313" key="2">
    <source>
        <dbReference type="Proteomes" id="UP000664859"/>
    </source>
</evidence>
<protein>
    <submittedName>
        <fullName evidence="1">Uncharacterized protein</fullName>
    </submittedName>
</protein>
<proteinExistence type="predicted"/>
<organism evidence="1 2">
    <name type="scientific">Tribonema minus</name>
    <dbReference type="NCBI Taxonomy" id="303371"/>
    <lineage>
        <taxon>Eukaryota</taxon>
        <taxon>Sar</taxon>
        <taxon>Stramenopiles</taxon>
        <taxon>Ochrophyta</taxon>
        <taxon>PX clade</taxon>
        <taxon>Xanthophyceae</taxon>
        <taxon>Tribonematales</taxon>
        <taxon>Tribonemataceae</taxon>
        <taxon>Tribonema</taxon>
    </lineage>
</organism>
<evidence type="ECO:0000313" key="1">
    <source>
        <dbReference type="EMBL" id="KAG5175083.1"/>
    </source>
</evidence>